<dbReference type="PANTHER" id="PTHR47074:SF11">
    <property type="entry name" value="REVERSE TRANSCRIPTASE-LIKE PROTEIN"/>
    <property type="match status" value="1"/>
</dbReference>
<organism evidence="1">
    <name type="scientific">Arundo donax</name>
    <name type="common">Giant reed</name>
    <name type="synonym">Donax arundinaceus</name>
    <dbReference type="NCBI Taxonomy" id="35708"/>
    <lineage>
        <taxon>Eukaryota</taxon>
        <taxon>Viridiplantae</taxon>
        <taxon>Streptophyta</taxon>
        <taxon>Embryophyta</taxon>
        <taxon>Tracheophyta</taxon>
        <taxon>Spermatophyta</taxon>
        <taxon>Magnoliopsida</taxon>
        <taxon>Liliopsida</taxon>
        <taxon>Poales</taxon>
        <taxon>Poaceae</taxon>
        <taxon>PACMAD clade</taxon>
        <taxon>Arundinoideae</taxon>
        <taxon>Arundineae</taxon>
        <taxon>Arundo</taxon>
    </lineage>
</organism>
<protein>
    <recommendedName>
        <fullName evidence="2">RNase H type-1 domain-containing protein</fullName>
    </recommendedName>
</protein>
<dbReference type="EMBL" id="GBRH01178561">
    <property type="protein sequence ID" value="JAE19335.1"/>
    <property type="molecule type" value="Transcribed_RNA"/>
</dbReference>
<sequence>MRRCILLLLWRAWHLRNDIIHAKGECTITGSTIFLKSYRDSLFNIRQQGSKAMTDEKGKRKINDVATSRRDATINDQGQSTVQARWEPPPEGWCKANVDAAFHELSGEAGIGIIIRDHKGCVQLSA</sequence>
<reference evidence="1" key="1">
    <citation type="submission" date="2014-09" db="EMBL/GenBank/DDBJ databases">
        <authorList>
            <person name="Magalhaes I.L.F."/>
            <person name="Oliveira U."/>
            <person name="Santos F.R."/>
            <person name="Vidigal T.H.D.A."/>
            <person name="Brescovit A.D."/>
            <person name="Santos A.J."/>
        </authorList>
    </citation>
    <scope>NUCLEOTIDE SEQUENCE</scope>
    <source>
        <tissue evidence="1">Shoot tissue taken approximately 20 cm above the soil surface</tissue>
    </source>
</reference>
<evidence type="ECO:0008006" key="2">
    <source>
        <dbReference type="Google" id="ProtNLM"/>
    </source>
</evidence>
<proteinExistence type="predicted"/>
<dbReference type="InterPro" id="IPR052929">
    <property type="entry name" value="RNase_H-like_EbsB-rel"/>
</dbReference>
<reference evidence="1" key="2">
    <citation type="journal article" date="2015" name="Data Brief">
        <title>Shoot transcriptome of the giant reed, Arundo donax.</title>
        <authorList>
            <person name="Barrero R.A."/>
            <person name="Guerrero F.D."/>
            <person name="Moolhuijzen P."/>
            <person name="Goolsby J.A."/>
            <person name="Tidwell J."/>
            <person name="Bellgard S.E."/>
            <person name="Bellgard M.I."/>
        </authorList>
    </citation>
    <scope>NUCLEOTIDE SEQUENCE</scope>
    <source>
        <tissue evidence="1">Shoot tissue taken approximately 20 cm above the soil surface</tissue>
    </source>
</reference>
<name>A0A0A9G2M2_ARUDO</name>
<accession>A0A0A9G2M2</accession>
<dbReference type="PANTHER" id="PTHR47074">
    <property type="entry name" value="BNAC02G40300D PROTEIN"/>
    <property type="match status" value="1"/>
</dbReference>
<dbReference type="AlphaFoldDB" id="A0A0A9G2M2"/>
<evidence type="ECO:0000313" key="1">
    <source>
        <dbReference type="EMBL" id="JAE19335.1"/>
    </source>
</evidence>